<accession>A0ABD2TG08</accession>
<dbReference type="AlphaFoldDB" id="A0ABD2TG08"/>
<keyword evidence="1" id="KW-0812">Transmembrane</keyword>
<dbReference type="Proteomes" id="UP001627284">
    <property type="component" value="Unassembled WGS sequence"/>
</dbReference>
<keyword evidence="1" id="KW-1133">Transmembrane helix</keyword>
<gene>
    <name evidence="2" type="ORF">AABB24_019408</name>
</gene>
<comment type="caution">
    <text evidence="2">The sequence shown here is derived from an EMBL/GenBank/DDBJ whole genome shotgun (WGS) entry which is preliminary data.</text>
</comment>
<reference evidence="2 3" key="1">
    <citation type="submission" date="2024-05" db="EMBL/GenBank/DDBJ databases">
        <title>De novo assembly of an allotetraploid wild potato.</title>
        <authorList>
            <person name="Hosaka A.J."/>
        </authorList>
    </citation>
    <scope>NUCLEOTIDE SEQUENCE [LARGE SCALE GENOMIC DNA]</scope>
    <source>
        <tissue evidence="2">Young leaves</tissue>
    </source>
</reference>
<evidence type="ECO:0000313" key="2">
    <source>
        <dbReference type="EMBL" id="KAL3355318.1"/>
    </source>
</evidence>
<keyword evidence="1" id="KW-0472">Membrane</keyword>
<sequence length="115" mass="13472">MEMKKGRKNSPPLTTFTLFTLLCVLTFLIINREYSNRQYLSLFLISFVYFSYFLANYLSSIARSLLPKKNKTLEKNLLGFAIWFLFSSIYFGFVYQFYPLFGFLAGISHLCDGHN</sequence>
<feature type="transmembrane region" description="Helical" evidence="1">
    <location>
        <begin position="12"/>
        <end position="30"/>
    </location>
</feature>
<feature type="transmembrane region" description="Helical" evidence="1">
    <location>
        <begin position="77"/>
        <end position="98"/>
    </location>
</feature>
<evidence type="ECO:0000256" key="1">
    <source>
        <dbReference type="SAM" id="Phobius"/>
    </source>
</evidence>
<protein>
    <submittedName>
        <fullName evidence="2">Uncharacterized protein</fullName>
    </submittedName>
</protein>
<proteinExistence type="predicted"/>
<feature type="transmembrane region" description="Helical" evidence="1">
    <location>
        <begin position="42"/>
        <end position="65"/>
    </location>
</feature>
<keyword evidence="3" id="KW-1185">Reference proteome</keyword>
<organism evidence="2 3">
    <name type="scientific">Solanum stoloniferum</name>
    <dbReference type="NCBI Taxonomy" id="62892"/>
    <lineage>
        <taxon>Eukaryota</taxon>
        <taxon>Viridiplantae</taxon>
        <taxon>Streptophyta</taxon>
        <taxon>Embryophyta</taxon>
        <taxon>Tracheophyta</taxon>
        <taxon>Spermatophyta</taxon>
        <taxon>Magnoliopsida</taxon>
        <taxon>eudicotyledons</taxon>
        <taxon>Gunneridae</taxon>
        <taxon>Pentapetalae</taxon>
        <taxon>asterids</taxon>
        <taxon>lamiids</taxon>
        <taxon>Solanales</taxon>
        <taxon>Solanaceae</taxon>
        <taxon>Solanoideae</taxon>
        <taxon>Solaneae</taxon>
        <taxon>Solanum</taxon>
    </lineage>
</organism>
<dbReference type="EMBL" id="JBJKTR010000011">
    <property type="protein sequence ID" value="KAL3355318.1"/>
    <property type="molecule type" value="Genomic_DNA"/>
</dbReference>
<evidence type="ECO:0000313" key="3">
    <source>
        <dbReference type="Proteomes" id="UP001627284"/>
    </source>
</evidence>
<name>A0ABD2TG08_9SOLN</name>